<organism evidence="2 3">
    <name type="scientific">Amycolatopsis plumensis</name>
    <dbReference type="NCBI Taxonomy" id="236508"/>
    <lineage>
        <taxon>Bacteria</taxon>
        <taxon>Bacillati</taxon>
        <taxon>Actinomycetota</taxon>
        <taxon>Actinomycetes</taxon>
        <taxon>Pseudonocardiales</taxon>
        <taxon>Pseudonocardiaceae</taxon>
        <taxon>Amycolatopsis</taxon>
    </lineage>
</organism>
<reference evidence="2 3" key="1">
    <citation type="submission" date="2024-09" db="EMBL/GenBank/DDBJ databases">
        <authorList>
            <person name="Sun Q."/>
            <person name="Mori K."/>
        </authorList>
    </citation>
    <scope>NUCLEOTIDE SEQUENCE [LARGE SCALE GENOMIC DNA]</scope>
    <source>
        <strain evidence="2 3">JCM 13852</strain>
    </source>
</reference>
<evidence type="ECO:0000313" key="3">
    <source>
        <dbReference type="Proteomes" id="UP001589535"/>
    </source>
</evidence>
<proteinExistence type="predicted"/>
<name>A0ABV5UA32_9PSEU</name>
<dbReference type="EMBL" id="JBHMBK010000025">
    <property type="protein sequence ID" value="MFB9688258.1"/>
    <property type="molecule type" value="Genomic_DNA"/>
</dbReference>
<feature type="signal peptide" evidence="1">
    <location>
        <begin position="1"/>
        <end position="34"/>
    </location>
</feature>
<keyword evidence="3" id="KW-1185">Reference proteome</keyword>
<gene>
    <name evidence="2" type="ORF">ACFFTO_29120</name>
</gene>
<dbReference type="Gene3D" id="2.60.20.10">
    <property type="entry name" value="Crystallins"/>
    <property type="match status" value="1"/>
</dbReference>
<accession>A0ABV5UA32</accession>
<comment type="caution">
    <text evidence="2">The sequence shown here is derived from an EMBL/GenBank/DDBJ whole genome shotgun (WGS) entry which is preliminary data.</text>
</comment>
<evidence type="ECO:0000256" key="1">
    <source>
        <dbReference type="SAM" id="SignalP"/>
    </source>
</evidence>
<evidence type="ECO:0000313" key="2">
    <source>
        <dbReference type="EMBL" id="MFB9688258.1"/>
    </source>
</evidence>
<dbReference type="Proteomes" id="UP001589535">
    <property type="component" value="Unassembled WGS sequence"/>
</dbReference>
<dbReference type="InterPro" id="IPR006311">
    <property type="entry name" value="TAT_signal"/>
</dbReference>
<sequence length="142" mass="15198">MRKLCPPVRRAFTGAAAAALATAALAAVAPPAFADNSACPADRVCLFRNSNFSGGRYVDNGQILRLSLARWDNGGSVDNSASSVINNTGRTFQLHEKYYVPCQGPTLSVAPHTEYADFSAVYVDYPNNTKTFNDIFSCLVGV</sequence>
<keyword evidence="1" id="KW-0732">Signal</keyword>
<feature type="chain" id="PRO_5047341293" evidence="1">
    <location>
        <begin position="35"/>
        <end position="142"/>
    </location>
</feature>
<dbReference type="PROSITE" id="PS51318">
    <property type="entry name" value="TAT"/>
    <property type="match status" value="1"/>
</dbReference>
<dbReference type="Pfam" id="PF03995">
    <property type="entry name" value="Inhibitor_I36"/>
    <property type="match status" value="1"/>
</dbReference>
<protein>
    <submittedName>
        <fullName evidence="2">Peptidase inhibitor family I36 protein</fullName>
    </submittedName>
</protein>
<dbReference type="RefSeq" id="WP_378200188.1">
    <property type="nucleotide sequence ID" value="NZ_JBHMBK010000025.1"/>
</dbReference>